<evidence type="ECO:0000256" key="1">
    <source>
        <dbReference type="ARBA" id="ARBA00009986"/>
    </source>
</evidence>
<dbReference type="InterPro" id="IPR029510">
    <property type="entry name" value="Ald_DH_CS_GLU"/>
</dbReference>
<dbReference type="Gene3D" id="3.40.605.10">
    <property type="entry name" value="Aldehyde Dehydrogenase, Chain A, domain 1"/>
    <property type="match status" value="1"/>
</dbReference>
<feature type="active site" evidence="3">
    <location>
        <position position="252"/>
    </location>
</feature>
<dbReference type="InterPro" id="IPR015590">
    <property type="entry name" value="Aldehyde_DH_dom"/>
</dbReference>
<gene>
    <name evidence="6" type="ORF">DSM107014_06610</name>
</gene>
<evidence type="ECO:0000313" key="6">
    <source>
        <dbReference type="EMBL" id="MBR8827569.1"/>
    </source>
</evidence>
<name>A0A941GPM6_9CHRO</name>
<dbReference type="Gene3D" id="3.40.309.10">
    <property type="entry name" value="Aldehyde Dehydrogenase, Chain A, domain 2"/>
    <property type="match status" value="1"/>
</dbReference>
<dbReference type="GO" id="GO:0016620">
    <property type="term" value="F:oxidoreductase activity, acting on the aldehyde or oxo group of donors, NAD or NADP as acceptor"/>
    <property type="evidence" value="ECO:0007669"/>
    <property type="project" value="InterPro"/>
</dbReference>
<dbReference type="AlphaFoldDB" id="A0A941GPM6"/>
<evidence type="ECO:0000256" key="3">
    <source>
        <dbReference type="PROSITE-ProRule" id="PRU10007"/>
    </source>
</evidence>
<dbReference type="InterPro" id="IPR016161">
    <property type="entry name" value="Ald_DH/histidinol_DH"/>
</dbReference>
<dbReference type="InterPro" id="IPR016162">
    <property type="entry name" value="Ald_DH_N"/>
</dbReference>
<comment type="caution">
    <text evidence="6">The sequence shown here is derived from an EMBL/GenBank/DDBJ whole genome shotgun (WGS) entry which is preliminary data.</text>
</comment>
<accession>A0A941GPM6</accession>
<dbReference type="PROSITE" id="PS00687">
    <property type="entry name" value="ALDEHYDE_DEHYDR_GLU"/>
    <property type="match status" value="1"/>
</dbReference>
<evidence type="ECO:0000313" key="7">
    <source>
        <dbReference type="Proteomes" id="UP000767446"/>
    </source>
</evidence>
<dbReference type="Proteomes" id="UP000767446">
    <property type="component" value="Unassembled WGS sequence"/>
</dbReference>
<dbReference type="PANTHER" id="PTHR11699">
    <property type="entry name" value="ALDEHYDE DEHYDROGENASE-RELATED"/>
    <property type="match status" value="1"/>
</dbReference>
<dbReference type="EMBL" id="JADQBC010000035">
    <property type="protein sequence ID" value="MBR8827569.1"/>
    <property type="molecule type" value="Genomic_DNA"/>
</dbReference>
<protein>
    <submittedName>
        <fullName evidence="6">Aldehyde dehydrogenase</fullName>
    </submittedName>
</protein>
<reference evidence="6" key="1">
    <citation type="submission" date="2021-02" db="EMBL/GenBank/DDBJ databases">
        <title>Metagenome analyses of Stigonema ocellatum DSM 106950, Chlorogloea purpurea SAG 13.99 and Gomphosphaeria aponina DSM 107014.</title>
        <authorList>
            <person name="Marter P."/>
            <person name="Huang S."/>
        </authorList>
    </citation>
    <scope>NUCLEOTIDE SEQUENCE</scope>
    <source>
        <strain evidence="6">JP213</strain>
    </source>
</reference>
<dbReference type="InterPro" id="IPR016163">
    <property type="entry name" value="Ald_DH_C"/>
</dbReference>
<keyword evidence="2 4" id="KW-0560">Oxidoreductase</keyword>
<proteinExistence type="inferred from homology"/>
<organism evidence="6 7">
    <name type="scientific">Gomphosphaeria aponina SAG 52.96 = DSM 107014</name>
    <dbReference type="NCBI Taxonomy" id="1521640"/>
    <lineage>
        <taxon>Bacteria</taxon>
        <taxon>Bacillati</taxon>
        <taxon>Cyanobacteriota</taxon>
        <taxon>Cyanophyceae</taxon>
        <taxon>Oscillatoriophycideae</taxon>
        <taxon>Chroococcales</taxon>
        <taxon>Gomphosphaeriaceae</taxon>
        <taxon>Gomphosphaeria</taxon>
    </lineage>
</organism>
<sequence length="476" mass="50862">MTEIPKQINNWIEGKETPAIAREWFDKLNPVNGTLLCQAARSRVADIDTAVESAKANQPSWADIPPVQRGQILHNIVLGMKTHQEKIAQIVAAETGKSFEDAYGETEGAIALGLFYASEGQRLYGRTTTSGNLNKYAMTVRQPLGVAGLIIAANTPIANVAWKVFPALICGNSAVLKAAEDTPATAWFFGKVALESGLPAGVLNIIQGYGLEAGAPLVAHPDLAVVSFTGSTAVGKVIQRVAGDRLARVSLELGGKNPLVVCDDADLENAVKWTILSAFSNAGQRCASASRIIIFASIYDIFREKLVEATKQVKIGPVINEKQLNNMLAAVGRAKEEGAKILIGGSRLPGEGYFMAPTLIENVSPQAEISQQELFGPIAILYCVQDFESALALANDSPYGLTASMHTRSIHRAVKFCEKVQTGVAVVNAGTYGSEPHMPFGGLKQSGNGTREPGTEALDVYSELKDIYINIDPEQL</sequence>
<evidence type="ECO:0000256" key="2">
    <source>
        <dbReference type="ARBA" id="ARBA00023002"/>
    </source>
</evidence>
<dbReference type="SUPFAM" id="SSF53720">
    <property type="entry name" value="ALDH-like"/>
    <property type="match status" value="1"/>
</dbReference>
<dbReference type="FunFam" id="3.40.605.10:FF:000007">
    <property type="entry name" value="NAD/NADP-dependent betaine aldehyde dehydrogenase"/>
    <property type="match status" value="1"/>
</dbReference>
<comment type="similarity">
    <text evidence="1 4">Belongs to the aldehyde dehydrogenase family.</text>
</comment>
<dbReference type="Pfam" id="PF00171">
    <property type="entry name" value="Aldedh"/>
    <property type="match status" value="1"/>
</dbReference>
<evidence type="ECO:0000259" key="5">
    <source>
        <dbReference type="Pfam" id="PF00171"/>
    </source>
</evidence>
<feature type="domain" description="Aldehyde dehydrogenase" evidence="5">
    <location>
        <begin position="23"/>
        <end position="466"/>
    </location>
</feature>
<evidence type="ECO:0000256" key="4">
    <source>
        <dbReference type="RuleBase" id="RU003345"/>
    </source>
</evidence>